<sequence length="278" mass="31223">MKTSQQKGSALLLQIALFAYAATILYPFLWMAINAFKSNPEFYANVWSWPEKLLWSNYGKAWQESGLGTYFFNSLFITAVGTLLAVLFSAMSSYTVAKYKFTGKGVIFFFAVSSFLIPQVGSLAALYKLMIDLNLFNSHIGLLILYSGGLSMNFIILYGFYRGISWEYAEAAFMDGASHWQIFFRIMLPLSGPSIAAVSLVTMVSIWNDYFLPFMFLQDDKLYTISVGLYDMMLKQQYAADWTTLFAALTLSVIPILLVFVLFQNKLVSGFTTGGLKG</sequence>
<keyword evidence="4 7" id="KW-0812">Transmembrane</keyword>
<evidence type="ECO:0000256" key="1">
    <source>
        <dbReference type="ARBA" id="ARBA00004651"/>
    </source>
</evidence>
<dbReference type="PANTHER" id="PTHR43744">
    <property type="entry name" value="ABC TRANSPORTER PERMEASE PROTEIN MG189-RELATED-RELATED"/>
    <property type="match status" value="1"/>
</dbReference>
<dbReference type="RefSeq" id="WP_169279033.1">
    <property type="nucleotide sequence ID" value="NZ_CP051680.1"/>
</dbReference>
<comment type="similarity">
    <text evidence="7">Belongs to the binding-protein-dependent transport system permease family.</text>
</comment>
<evidence type="ECO:0000256" key="7">
    <source>
        <dbReference type="RuleBase" id="RU363032"/>
    </source>
</evidence>
<comment type="subcellular location">
    <subcellularLocation>
        <location evidence="1 7">Cell membrane</location>
        <topology evidence="1 7">Multi-pass membrane protein</topology>
    </subcellularLocation>
</comment>
<proteinExistence type="inferred from homology"/>
<keyword evidence="5 7" id="KW-1133">Transmembrane helix</keyword>
<evidence type="ECO:0000259" key="8">
    <source>
        <dbReference type="PROSITE" id="PS50928"/>
    </source>
</evidence>
<dbReference type="EMBL" id="CP051680">
    <property type="protein sequence ID" value="QJD82737.1"/>
    <property type="molecule type" value="Genomic_DNA"/>
</dbReference>
<feature type="transmembrane region" description="Helical" evidence="7">
    <location>
        <begin position="182"/>
        <end position="207"/>
    </location>
</feature>
<keyword evidence="3" id="KW-1003">Cell membrane</keyword>
<evidence type="ECO:0000256" key="2">
    <source>
        <dbReference type="ARBA" id="ARBA00022448"/>
    </source>
</evidence>
<evidence type="ECO:0000256" key="6">
    <source>
        <dbReference type="ARBA" id="ARBA00023136"/>
    </source>
</evidence>
<feature type="transmembrane region" description="Helical" evidence="7">
    <location>
        <begin position="12"/>
        <end position="33"/>
    </location>
</feature>
<dbReference type="PANTHER" id="PTHR43744:SF12">
    <property type="entry name" value="ABC TRANSPORTER PERMEASE PROTEIN MG189-RELATED"/>
    <property type="match status" value="1"/>
</dbReference>
<name>A0A7Z2VGQ3_9BACL</name>
<keyword evidence="6 7" id="KW-0472">Membrane</keyword>
<reference evidence="9 10" key="1">
    <citation type="submission" date="2020-04" db="EMBL/GenBank/DDBJ databases">
        <title>Genome sequencing of novel species.</title>
        <authorList>
            <person name="Heo J."/>
            <person name="Kim S.-J."/>
            <person name="Kim J.-S."/>
            <person name="Hong S.-B."/>
            <person name="Kwon S.-W."/>
        </authorList>
    </citation>
    <scope>NUCLEOTIDE SEQUENCE [LARGE SCALE GENOMIC DNA]</scope>
    <source>
        <strain evidence="9 10">MFER-1</strain>
    </source>
</reference>
<dbReference type="Proteomes" id="UP000502248">
    <property type="component" value="Chromosome"/>
</dbReference>
<evidence type="ECO:0000256" key="5">
    <source>
        <dbReference type="ARBA" id="ARBA00022989"/>
    </source>
</evidence>
<dbReference type="Pfam" id="PF00528">
    <property type="entry name" value="BPD_transp_1"/>
    <property type="match status" value="1"/>
</dbReference>
<protein>
    <submittedName>
        <fullName evidence="9">Carbohydrate ABC transporter permease</fullName>
    </submittedName>
</protein>
<dbReference type="PROSITE" id="PS50928">
    <property type="entry name" value="ABC_TM1"/>
    <property type="match status" value="1"/>
</dbReference>
<feature type="transmembrane region" description="Helical" evidence="7">
    <location>
        <begin position="70"/>
        <end position="94"/>
    </location>
</feature>
<dbReference type="Gene3D" id="1.10.3720.10">
    <property type="entry name" value="MetI-like"/>
    <property type="match status" value="1"/>
</dbReference>
<accession>A0A7Z2VGQ3</accession>
<dbReference type="InterPro" id="IPR000515">
    <property type="entry name" value="MetI-like"/>
</dbReference>
<evidence type="ECO:0000256" key="3">
    <source>
        <dbReference type="ARBA" id="ARBA00022475"/>
    </source>
</evidence>
<feature type="domain" description="ABC transmembrane type-1" evidence="8">
    <location>
        <begin position="71"/>
        <end position="263"/>
    </location>
</feature>
<feature type="transmembrane region" description="Helical" evidence="7">
    <location>
        <begin position="106"/>
        <end position="127"/>
    </location>
</feature>
<evidence type="ECO:0000313" key="9">
    <source>
        <dbReference type="EMBL" id="QJD82737.1"/>
    </source>
</evidence>
<evidence type="ECO:0000256" key="4">
    <source>
        <dbReference type="ARBA" id="ARBA00022692"/>
    </source>
</evidence>
<dbReference type="GO" id="GO:0005886">
    <property type="term" value="C:plasma membrane"/>
    <property type="evidence" value="ECO:0007669"/>
    <property type="project" value="UniProtKB-SubCell"/>
</dbReference>
<feature type="transmembrane region" description="Helical" evidence="7">
    <location>
        <begin position="139"/>
        <end position="161"/>
    </location>
</feature>
<keyword evidence="10" id="KW-1185">Reference proteome</keyword>
<gene>
    <name evidence="9" type="ORF">HH215_05780</name>
</gene>
<dbReference type="CDD" id="cd06261">
    <property type="entry name" value="TM_PBP2"/>
    <property type="match status" value="1"/>
</dbReference>
<dbReference type="InterPro" id="IPR035906">
    <property type="entry name" value="MetI-like_sf"/>
</dbReference>
<dbReference type="AlphaFoldDB" id="A0A7Z2VGQ3"/>
<dbReference type="KEGG" id="cheb:HH215_05780"/>
<dbReference type="SUPFAM" id="SSF161098">
    <property type="entry name" value="MetI-like"/>
    <property type="match status" value="1"/>
</dbReference>
<organism evidence="9 10">
    <name type="scientific">Cohnella herbarum</name>
    <dbReference type="NCBI Taxonomy" id="2728023"/>
    <lineage>
        <taxon>Bacteria</taxon>
        <taxon>Bacillati</taxon>
        <taxon>Bacillota</taxon>
        <taxon>Bacilli</taxon>
        <taxon>Bacillales</taxon>
        <taxon>Paenibacillaceae</taxon>
        <taxon>Cohnella</taxon>
    </lineage>
</organism>
<dbReference type="GO" id="GO:0055085">
    <property type="term" value="P:transmembrane transport"/>
    <property type="evidence" value="ECO:0007669"/>
    <property type="project" value="InterPro"/>
</dbReference>
<feature type="transmembrane region" description="Helical" evidence="7">
    <location>
        <begin position="242"/>
        <end position="263"/>
    </location>
</feature>
<evidence type="ECO:0000313" key="10">
    <source>
        <dbReference type="Proteomes" id="UP000502248"/>
    </source>
</evidence>
<keyword evidence="2 7" id="KW-0813">Transport</keyword>